<dbReference type="AlphaFoldDB" id="A0AAE2ZN32"/>
<evidence type="ECO:0000256" key="1">
    <source>
        <dbReference type="ARBA" id="ARBA00022692"/>
    </source>
</evidence>
<dbReference type="PANTHER" id="PTHR23521:SF3">
    <property type="entry name" value="MFS TRANSPORTER"/>
    <property type="match status" value="1"/>
</dbReference>
<feature type="transmembrane region" description="Helical" evidence="5">
    <location>
        <begin position="37"/>
        <end position="59"/>
    </location>
</feature>
<organism evidence="7 8">
    <name type="scientific">Flavimaribacter sediminis</name>
    <dbReference type="NCBI Taxonomy" id="2865987"/>
    <lineage>
        <taxon>Bacteria</taxon>
        <taxon>Pseudomonadati</taxon>
        <taxon>Pseudomonadota</taxon>
        <taxon>Alphaproteobacteria</taxon>
        <taxon>Hyphomicrobiales</taxon>
        <taxon>Rhizobiaceae</taxon>
        <taxon>Flavimaribacter</taxon>
    </lineage>
</organism>
<sequence>MVRHLIPISALLLGSAFLLYAGGMNGLILPVRGSQEGFSAFSLGLLGTGWAIGYVLGCIMTPGLVGRVGHIRSFSVMASLAALAILASLLFITPWAWIPLRAISGFCFAGAAMIVESWLSERVDASSRGRVFGVYTMVNLMATTTGQLTLTLGETGGYTFFVIGAMFYSLALIPTAISSTATPKPLVKVRLDLGALWRNSPVAVYAVLMVGISNSAFGTLAAVYADQIGLRLSAIALFTSIPILAGALAQLPVGQLSDRMDRRKVLIGITIVGVIGDLAFIILQPELAWVNFILVFLFGAAAYAMYPVIVAHAHDHAEPDSYIQTSGGLLLVFGVGCIVGPLFAGFGMSAIGTSALFMTTIAVHILIVIYTIWRISRRAPVKPEHKVEFVPSAPTRTTTPETVSLALSDDQEEDAGSDA</sequence>
<feature type="transmembrane region" description="Helical" evidence="5">
    <location>
        <begin position="230"/>
        <end position="253"/>
    </location>
</feature>
<feature type="transmembrane region" description="Helical" evidence="5">
    <location>
        <begin position="289"/>
        <end position="310"/>
    </location>
</feature>
<feature type="transmembrane region" description="Helical" evidence="5">
    <location>
        <begin position="350"/>
        <end position="373"/>
    </location>
</feature>
<comment type="caution">
    <text evidence="7">The sequence shown here is derived from an EMBL/GenBank/DDBJ whole genome shotgun (WGS) entry which is preliminary data.</text>
</comment>
<feature type="region of interest" description="Disordered" evidence="4">
    <location>
        <begin position="391"/>
        <end position="419"/>
    </location>
</feature>
<feature type="transmembrane region" description="Helical" evidence="5">
    <location>
        <begin position="131"/>
        <end position="152"/>
    </location>
</feature>
<dbReference type="GO" id="GO:0022857">
    <property type="term" value="F:transmembrane transporter activity"/>
    <property type="evidence" value="ECO:0007669"/>
    <property type="project" value="InterPro"/>
</dbReference>
<keyword evidence="1 5" id="KW-0812">Transmembrane</keyword>
<keyword evidence="2 5" id="KW-1133">Transmembrane helix</keyword>
<dbReference type="CDD" id="cd17477">
    <property type="entry name" value="MFS_YcaD_like"/>
    <property type="match status" value="1"/>
</dbReference>
<feature type="transmembrane region" description="Helical" evidence="5">
    <location>
        <begin position="98"/>
        <end position="119"/>
    </location>
</feature>
<keyword evidence="8" id="KW-1185">Reference proteome</keyword>
<dbReference type="EMBL" id="JAICBX010000004">
    <property type="protein sequence ID" value="MBW8639678.1"/>
    <property type="molecule type" value="Genomic_DNA"/>
</dbReference>
<name>A0AAE2ZN32_9HYPH</name>
<evidence type="ECO:0000256" key="5">
    <source>
        <dbReference type="SAM" id="Phobius"/>
    </source>
</evidence>
<evidence type="ECO:0000313" key="8">
    <source>
        <dbReference type="Proteomes" id="UP001196509"/>
    </source>
</evidence>
<feature type="domain" description="Major facilitator superfamily (MFS) profile" evidence="6">
    <location>
        <begin position="199"/>
        <end position="419"/>
    </location>
</feature>
<dbReference type="InterPro" id="IPR011701">
    <property type="entry name" value="MFS"/>
</dbReference>
<dbReference type="Gene3D" id="1.20.1250.20">
    <property type="entry name" value="MFS general substrate transporter like domains"/>
    <property type="match status" value="2"/>
</dbReference>
<dbReference type="InterPro" id="IPR047200">
    <property type="entry name" value="MFS_YcaD-like"/>
</dbReference>
<feature type="transmembrane region" description="Helical" evidence="5">
    <location>
        <begin position="158"/>
        <end position="181"/>
    </location>
</feature>
<evidence type="ECO:0000256" key="4">
    <source>
        <dbReference type="SAM" id="MobiDB-lite"/>
    </source>
</evidence>
<dbReference type="RefSeq" id="WP_220230392.1">
    <property type="nucleotide sequence ID" value="NZ_JAICBX010000004.1"/>
</dbReference>
<dbReference type="SUPFAM" id="SSF103473">
    <property type="entry name" value="MFS general substrate transporter"/>
    <property type="match status" value="1"/>
</dbReference>
<dbReference type="InterPro" id="IPR020846">
    <property type="entry name" value="MFS_dom"/>
</dbReference>
<proteinExistence type="predicted"/>
<evidence type="ECO:0000313" key="7">
    <source>
        <dbReference type="EMBL" id="MBW8639678.1"/>
    </source>
</evidence>
<evidence type="ECO:0000256" key="2">
    <source>
        <dbReference type="ARBA" id="ARBA00022989"/>
    </source>
</evidence>
<dbReference type="InterPro" id="IPR036259">
    <property type="entry name" value="MFS_trans_sf"/>
</dbReference>
<dbReference type="PROSITE" id="PS50850">
    <property type="entry name" value="MFS"/>
    <property type="match status" value="1"/>
</dbReference>
<gene>
    <name evidence="7" type="ORF">K1W69_20965</name>
</gene>
<feature type="transmembrane region" description="Helical" evidence="5">
    <location>
        <begin position="265"/>
        <end position="283"/>
    </location>
</feature>
<accession>A0AAE2ZN32</accession>
<feature type="transmembrane region" description="Helical" evidence="5">
    <location>
        <begin position="202"/>
        <end position="224"/>
    </location>
</feature>
<dbReference type="PANTHER" id="PTHR23521">
    <property type="entry name" value="TRANSPORTER MFS SUPERFAMILY"/>
    <property type="match status" value="1"/>
</dbReference>
<evidence type="ECO:0000259" key="6">
    <source>
        <dbReference type="PROSITE" id="PS50850"/>
    </source>
</evidence>
<feature type="transmembrane region" description="Helical" evidence="5">
    <location>
        <begin position="71"/>
        <end position="92"/>
    </location>
</feature>
<dbReference type="Proteomes" id="UP001196509">
    <property type="component" value="Unassembled WGS sequence"/>
</dbReference>
<dbReference type="Pfam" id="PF07690">
    <property type="entry name" value="MFS_1"/>
    <property type="match status" value="1"/>
</dbReference>
<feature type="transmembrane region" description="Helical" evidence="5">
    <location>
        <begin position="322"/>
        <end position="344"/>
    </location>
</feature>
<dbReference type="GO" id="GO:0005886">
    <property type="term" value="C:plasma membrane"/>
    <property type="evidence" value="ECO:0007669"/>
    <property type="project" value="TreeGrafter"/>
</dbReference>
<reference evidence="7" key="1">
    <citation type="submission" date="2021-08" db="EMBL/GenBank/DDBJ databases">
        <title>Hoeflea bacterium WL0058 sp. nov., isolated from the sediment.</title>
        <authorList>
            <person name="Wang L."/>
            <person name="Zhang D."/>
        </authorList>
    </citation>
    <scope>NUCLEOTIDE SEQUENCE</scope>
    <source>
        <strain evidence="7">WL0058</strain>
    </source>
</reference>
<protein>
    <submittedName>
        <fullName evidence="7">MFS transporter</fullName>
    </submittedName>
</protein>
<feature type="compositionally biased region" description="Acidic residues" evidence="4">
    <location>
        <begin position="409"/>
        <end position="419"/>
    </location>
</feature>
<keyword evidence="3 5" id="KW-0472">Membrane</keyword>
<evidence type="ECO:0000256" key="3">
    <source>
        <dbReference type="ARBA" id="ARBA00023136"/>
    </source>
</evidence>